<reference evidence="12 13" key="1">
    <citation type="submission" date="2019-03" db="EMBL/GenBank/DDBJ databases">
        <title>Genomic Encyclopedia of Type Strains, Phase IV (KMG-IV): sequencing the most valuable type-strain genomes for metagenomic binning, comparative biology and taxonomic classification.</title>
        <authorList>
            <person name="Goeker M."/>
        </authorList>
    </citation>
    <scope>NUCLEOTIDE SEQUENCE [LARGE SCALE GENOMIC DNA]</scope>
    <source>
        <strain evidence="12 13">DSM 18555</strain>
    </source>
</reference>
<keyword evidence="8 9" id="KW-0315">Glutamine amidotransferase</keyword>
<dbReference type="CDD" id="cd05388">
    <property type="entry name" value="CobB_N"/>
    <property type="match status" value="1"/>
</dbReference>
<keyword evidence="3 9" id="KW-0169">Cobalamin biosynthesis</keyword>
<proteinExistence type="inferred from homology"/>
<dbReference type="Proteomes" id="UP000294737">
    <property type="component" value="Unassembled WGS sequence"/>
</dbReference>
<comment type="cofactor">
    <cofactor evidence="1 9">
        <name>Mg(2+)</name>
        <dbReference type="ChEBI" id="CHEBI:18420"/>
    </cofactor>
</comment>
<evidence type="ECO:0000256" key="5">
    <source>
        <dbReference type="ARBA" id="ARBA00022741"/>
    </source>
</evidence>
<dbReference type="Pfam" id="PF07685">
    <property type="entry name" value="GATase_3"/>
    <property type="match status" value="1"/>
</dbReference>
<dbReference type="CDD" id="cd03130">
    <property type="entry name" value="GATase1_CobB"/>
    <property type="match status" value="1"/>
</dbReference>
<evidence type="ECO:0000256" key="8">
    <source>
        <dbReference type="ARBA" id="ARBA00022962"/>
    </source>
</evidence>
<dbReference type="NCBIfam" id="TIGR00379">
    <property type="entry name" value="cobB"/>
    <property type="match status" value="1"/>
</dbReference>
<feature type="active site" description="Nucleophile" evidence="9">
    <location>
        <position position="319"/>
    </location>
</feature>
<dbReference type="GO" id="GO:0009236">
    <property type="term" value="P:cobalamin biosynthetic process"/>
    <property type="evidence" value="ECO:0007669"/>
    <property type="project" value="UniProtKB-UniRule"/>
</dbReference>
<feature type="domain" description="CobQ/CobB/MinD/ParA nucleotide binding" evidence="10">
    <location>
        <begin position="8"/>
        <end position="181"/>
    </location>
</feature>
<evidence type="ECO:0000259" key="11">
    <source>
        <dbReference type="Pfam" id="PF07685"/>
    </source>
</evidence>
<evidence type="ECO:0000256" key="9">
    <source>
        <dbReference type="HAMAP-Rule" id="MF_00027"/>
    </source>
</evidence>
<comment type="function">
    <text evidence="9">Catalyzes the ATP-dependent amidation of the two carboxylate groups at positions a and c of cobyrinate, using either L-glutamine or ammonia as the nitrogen source.</text>
</comment>
<dbReference type="GO" id="GO:0042242">
    <property type="term" value="F:cobyrinic acid a,c-diamide synthase activity"/>
    <property type="evidence" value="ECO:0007669"/>
    <property type="project" value="UniProtKB-UniRule"/>
</dbReference>
<dbReference type="UniPathway" id="UPA00148">
    <property type="reaction ID" value="UER00231"/>
</dbReference>
<dbReference type="Pfam" id="PF01656">
    <property type="entry name" value="CbiA"/>
    <property type="match status" value="1"/>
</dbReference>
<dbReference type="PANTHER" id="PTHR43873">
    <property type="entry name" value="COBYRINATE A,C-DIAMIDE SYNTHASE"/>
    <property type="match status" value="1"/>
</dbReference>
<comment type="caution">
    <text evidence="12">The sequence shown here is derived from an EMBL/GenBank/DDBJ whole genome shotgun (WGS) entry which is preliminary data.</text>
</comment>
<feature type="domain" description="CobB/CobQ-like glutamine amidotransferase" evidence="11">
    <location>
        <begin position="236"/>
        <end position="417"/>
    </location>
</feature>
<dbReference type="Gene3D" id="3.40.50.880">
    <property type="match status" value="1"/>
</dbReference>
<dbReference type="AlphaFoldDB" id="A0A4R6G5Q4"/>
<evidence type="ECO:0000256" key="4">
    <source>
        <dbReference type="ARBA" id="ARBA00022598"/>
    </source>
</evidence>
<dbReference type="SUPFAM" id="SSF52317">
    <property type="entry name" value="Class I glutamine amidotransferase-like"/>
    <property type="match status" value="1"/>
</dbReference>
<evidence type="ECO:0000259" key="10">
    <source>
        <dbReference type="Pfam" id="PF01656"/>
    </source>
</evidence>
<evidence type="ECO:0000256" key="1">
    <source>
        <dbReference type="ARBA" id="ARBA00001946"/>
    </source>
</evidence>
<dbReference type="InterPro" id="IPR027417">
    <property type="entry name" value="P-loop_NTPase"/>
</dbReference>
<comment type="similarity">
    <text evidence="2">Belongs to the CobB/CobQ family. CobQ subfamily.</text>
</comment>
<dbReference type="EC" id="6.3.5.11" evidence="9"/>
<sequence length="432" mass="45993">MSSARIVLISGIASGQGKTTITAALARKLIKQGLRVRVFKTGPDYLDPMILQRASGAEVYALDLWMVGLDDCRRLLAQAAAEVDVILIEGVMGLYDGDPSSADLARAFGVPVVVVLDAAKMAQTVGAVVLGLQQYGPVELAGVIVNRVASASHARQITQGIRGVPLLATLPKLQASLPERHLGLVQPDEIAQVDQILDQLADQIDLDMDAWNSIAPVMLDDSLAAVKAPQFLAGKNIAIARDAAFAFVYHANLECLRASGAQLQFFSPLKDEPVPADADAVYIPGGYPELHCATLSAAQHWQDSMRDAYAKDIPILAECGGMMVVADTLTDAQGKIWPMVGLLKGEVVMQKKLAGLGMQALATDKGELRGHAFHYSILNTDAAPVAQTIKRSNGAQGEAVYKQRALTATYFHAYFSSCPAAMASIFSKGELD</sequence>
<comment type="pathway">
    <text evidence="9">Cofactor biosynthesis; adenosylcobalamin biosynthesis; cob(II)yrinate a,c-diamide from sirohydrochlorin (anaerobic route): step 10/10.</text>
</comment>
<dbReference type="PROSITE" id="PS51274">
    <property type="entry name" value="GATASE_COBBQ"/>
    <property type="match status" value="1"/>
</dbReference>
<organism evidence="12 13">
    <name type="scientific">Herminiimonas fonticola</name>
    <dbReference type="NCBI Taxonomy" id="303380"/>
    <lineage>
        <taxon>Bacteria</taxon>
        <taxon>Pseudomonadati</taxon>
        <taxon>Pseudomonadota</taxon>
        <taxon>Betaproteobacteria</taxon>
        <taxon>Burkholderiales</taxon>
        <taxon>Oxalobacteraceae</taxon>
        <taxon>Herminiimonas</taxon>
    </lineage>
</organism>
<dbReference type="RefSeq" id="WP_112991957.1">
    <property type="nucleotide sequence ID" value="NZ_PTLZ01000002.1"/>
</dbReference>
<accession>A0A4R6G5Q4</accession>
<evidence type="ECO:0000256" key="3">
    <source>
        <dbReference type="ARBA" id="ARBA00022573"/>
    </source>
</evidence>
<dbReference type="SUPFAM" id="SSF52540">
    <property type="entry name" value="P-loop containing nucleoside triphosphate hydrolases"/>
    <property type="match status" value="1"/>
</dbReference>
<evidence type="ECO:0000313" key="12">
    <source>
        <dbReference type="EMBL" id="TDN89871.1"/>
    </source>
</evidence>
<keyword evidence="7 9" id="KW-0460">Magnesium</keyword>
<keyword evidence="5 9" id="KW-0547">Nucleotide-binding</keyword>
<protein>
    <recommendedName>
        <fullName evidence="9">Cobyrinate a,c-diamide synthase</fullName>
        <ecNumber evidence="9">6.3.5.11</ecNumber>
    </recommendedName>
    <alternativeName>
        <fullName evidence="9">Cobyrinic acid a,c-diamide synthetase</fullName>
    </alternativeName>
</protein>
<keyword evidence="6 9" id="KW-0067">ATP-binding</keyword>
<comment type="domain">
    <text evidence="9">Comprises of two domains. The C-terminal domain contains the binding site for glutamine and catalyzes the hydrolysis of this substrate to glutamate and ammonia. The N-terminal domain is anticipated to bind ATP and cobyrinate and catalyzes the ultimate synthesis of the diamide product. The ammonia produced via the glutaminase domain is probably translocated to the adjacent domain via a molecular tunnel, where it reacts with an activated intermediate.</text>
</comment>
<gene>
    <name evidence="9" type="primary">cbiA</name>
    <name evidence="12" type="ORF">EV677_1936</name>
</gene>
<dbReference type="EMBL" id="SNWF01000005">
    <property type="protein sequence ID" value="TDN89871.1"/>
    <property type="molecule type" value="Genomic_DNA"/>
</dbReference>
<dbReference type="GO" id="GO:0005524">
    <property type="term" value="F:ATP binding"/>
    <property type="evidence" value="ECO:0007669"/>
    <property type="project" value="UniProtKB-UniRule"/>
</dbReference>
<comment type="catalytic activity">
    <reaction evidence="9">
        <text>cob(II)yrinate + 2 L-glutamine + 2 ATP + 2 H2O = cob(II)yrinate a,c diamide + 2 L-glutamate + 2 ADP + 2 phosphate + 2 H(+)</text>
        <dbReference type="Rhea" id="RHEA:26289"/>
        <dbReference type="ChEBI" id="CHEBI:15377"/>
        <dbReference type="ChEBI" id="CHEBI:15378"/>
        <dbReference type="ChEBI" id="CHEBI:29985"/>
        <dbReference type="ChEBI" id="CHEBI:30616"/>
        <dbReference type="ChEBI" id="CHEBI:43474"/>
        <dbReference type="ChEBI" id="CHEBI:58359"/>
        <dbReference type="ChEBI" id="CHEBI:58537"/>
        <dbReference type="ChEBI" id="CHEBI:58894"/>
        <dbReference type="ChEBI" id="CHEBI:456216"/>
        <dbReference type="EC" id="6.3.5.11"/>
    </reaction>
</comment>
<keyword evidence="4 9" id="KW-0436">Ligase</keyword>
<dbReference type="InterPro" id="IPR029062">
    <property type="entry name" value="Class_I_gatase-like"/>
</dbReference>
<dbReference type="InterPro" id="IPR002586">
    <property type="entry name" value="CobQ/CobB/MinD/ParA_Nub-bd_dom"/>
</dbReference>
<dbReference type="PANTHER" id="PTHR43873:SF1">
    <property type="entry name" value="COBYRINATE A,C-DIAMIDE SYNTHASE"/>
    <property type="match status" value="1"/>
</dbReference>
<dbReference type="InterPro" id="IPR004484">
    <property type="entry name" value="CbiA/CobB_synth"/>
</dbReference>
<dbReference type="NCBIfam" id="NF002204">
    <property type="entry name" value="PRK01077.1"/>
    <property type="match status" value="1"/>
</dbReference>
<evidence type="ECO:0000256" key="2">
    <source>
        <dbReference type="ARBA" id="ARBA00006205"/>
    </source>
</evidence>
<dbReference type="Gene3D" id="3.40.50.300">
    <property type="entry name" value="P-loop containing nucleotide triphosphate hydrolases"/>
    <property type="match status" value="2"/>
</dbReference>
<dbReference type="InterPro" id="IPR011698">
    <property type="entry name" value="GATase_3"/>
</dbReference>
<evidence type="ECO:0000256" key="6">
    <source>
        <dbReference type="ARBA" id="ARBA00022840"/>
    </source>
</evidence>
<keyword evidence="13" id="KW-1185">Reference proteome</keyword>
<evidence type="ECO:0000313" key="13">
    <source>
        <dbReference type="Proteomes" id="UP000294737"/>
    </source>
</evidence>
<name>A0A4R6G5Q4_9BURK</name>
<feature type="site" description="Increases nucleophilicity of active site Cys" evidence="9">
    <location>
        <position position="412"/>
    </location>
</feature>
<comment type="miscellaneous">
    <text evidence="9">The a and c carboxylates of cobyrinate are activated for nucleophilic attack via formation of a phosphorylated intermediate by ATP. CbiA catalyzes first the amidation of the c-carboxylate, and then that of the a-carboxylate.</text>
</comment>
<dbReference type="HAMAP" id="MF_00027">
    <property type="entry name" value="CobB_CbiA"/>
    <property type="match status" value="1"/>
</dbReference>
<comment type="similarity">
    <text evidence="9">Belongs to the CobB/CbiA family.</text>
</comment>
<evidence type="ECO:0000256" key="7">
    <source>
        <dbReference type="ARBA" id="ARBA00022842"/>
    </source>
</evidence>
<dbReference type="OrthoDB" id="9764035at2"/>